<dbReference type="GO" id="GO:0016020">
    <property type="term" value="C:membrane"/>
    <property type="evidence" value="ECO:0007669"/>
    <property type="project" value="UniProtKB-SubCell"/>
</dbReference>
<feature type="disulfide bond" evidence="14">
    <location>
        <begin position="18"/>
        <end position="52"/>
    </location>
</feature>
<name>A0AAW0YFU7_CHEQU</name>
<evidence type="ECO:0000259" key="16">
    <source>
        <dbReference type="PROSITE" id="PS51670"/>
    </source>
</evidence>
<dbReference type="Pfam" id="PF13640">
    <property type="entry name" value="2OG-FeII_Oxy_3"/>
    <property type="match status" value="1"/>
</dbReference>
<keyword evidence="12" id="KW-0472">Membrane</keyword>
<keyword evidence="8" id="KW-0223">Dioxygenase</keyword>
<organism evidence="17 18">
    <name type="scientific">Cherax quadricarinatus</name>
    <name type="common">Australian red claw crayfish</name>
    <dbReference type="NCBI Taxonomy" id="27406"/>
    <lineage>
        <taxon>Eukaryota</taxon>
        <taxon>Metazoa</taxon>
        <taxon>Ecdysozoa</taxon>
        <taxon>Arthropoda</taxon>
        <taxon>Crustacea</taxon>
        <taxon>Multicrustacea</taxon>
        <taxon>Malacostraca</taxon>
        <taxon>Eumalacostraca</taxon>
        <taxon>Eucarida</taxon>
        <taxon>Decapoda</taxon>
        <taxon>Pleocyemata</taxon>
        <taxon>Astacidea</taxon>
        <taxon>Parastacoidea</taxon>
        <taxon>Parastacidae</taxon>
        <taxon>Cherax</taxon>
    </lineage>
</organism>
<keyword evidence="9" id="KW-1133">Transmembrane helix</keyword>
<evidence type="ECO:0000256" key="4">
    <source>
        <dbReference type="ARBA" id="ARBA00022692"/>
    </source>
</evidence>
<keyword evidence="13" id="KW-0325">Glycoprotein</keyword>
<evidence type="ECO:0000256" key="6">
    <source>
        <dbReference type="ARBA" id="ARBA00022824"/>
    </source>
</evidence>
<dbReference type="InterPro" id="IPR003582">
    <property type="entry name" value="ShKT_dom"/>
</dbReference>
<dbReference type="PANTHER" id="PTHR10869:SF244">
    <property type="entry name" value="PROLYL 4-HYDROXYLASE SUBUNIT ALPHA-2"/>
    <property type="match status" value="1"/>
</dbReference>
<dbReference type="InterPro" id="IPR011990">
    <property type="entry name" value="TPR-like_helical_dom_sf"/>
</dbReference>
<evidence type="ECO:0000256" key="8">
    <source>
        <dbReference type="ARBA" id="ARBA00022964"/>
    </source>
</evidence>
<dbReference type="InterPro" id="IPR005123">
    <property type="entry name" value="Oxoglu/Fe-dep_dioxygenase_dom"/>
</dbReference>
<dbReference type="Gene3D" id="1.25.40.10">
    <property type="entry name" value="Tetratricopeptide repeat domain"/>
    <property type="match status" value="1"/>
</dbReference>
<evidence type="ECO:0000256" key="14">
    <source>
        <dbReference type="PROSITE-ProRule" id="PRU01005"/>
    </source>
</evidence>
<evidence type="ECO:0000256" key="10">
    <source>
        <dbReference type="ARBA" id="ARBA00023002"/>
    </source>
</evidence>
<evidence type="ECO:0000256" key="12">
    <source>
        <dbReference type="ARBA" id="ARBA00023136"/>
    </source>
</evidence>
<dbReference type="AlphaFoldDB" id="A0AAW0YFU7"/>
<dbReference type="GO" id="GO:0031418">
    <property type="term" value="F:L-ascorbic acid binding"/>
    <property type="evidence" value="ECO:0007669"/>
    <property type="project" value="UniProtKB-KW"/>
</dbReference>
<keyword evidence="14" id="KW-1015">Disulfide bond</keyword>
<evidence type="ECO:0000256" key="3">
    <source>
        <dbReference type="ARBA" id="ARBA00004308"/>
    </source>
</evidence>
<dbReference type="InterPro" id="IPR006620">
    <property type="entry name" value="Pro_4_hyd_alph"/>
</dbReference>
<evidence type="ECO:0000313" key="17">
    <source>
        <dbReference type="EMBL" id="KAK8749129.1"/>
    </source>
</evidence>
<dbReference type="SMART" id="SM00702">
    <property type="entry name" value="P4Hc"/>
    <property type="match status" value="1"/>
</dbReference>
<dbReference type="Pfam" id="PF01549">
    <property type="entry name" value="ShK"/>
    <property type="match status" value="1"/>
</dbReference>
<evidence type="ECO:0008006" key="19">
    <source>
        <dbReference type="Google" id="ProtNLM"/>
    </source>
</evidence>
<protein>
    <recommendedName>
        <fullName evidence="19">Procollagen-proline 4-dioxygenase</fullName>
    </recommendedName>
</protein>
<accession>A0AAW0YFU7</accession>
<feature type="domain" description="ShKT" evidence="16">
    <location>
        <begin position="18"/>
        <end position="52"/>
    </location>
</feature>
<dbReference type="GO" id="GO:0005506">
    <property type="term" value="F:iron ion binding"/>
    <property type="evidence" value="ECO:0007669"/>
    <property type="project" value="InterPro"/>
</dbReference>
<dbReference type="Gene3D" id="2.60.120.620">
    <property type="entry name" value="q2cbj1_9rhob like domain"/>
    <property type="match status" value="1"/>
</dbReference>
<reference evidence="17 18" key="1">
    <citation type="journal article" date="2024" name="BMC Genomics">
        <title>Genome assembly of redclaw crayfish (Cherax quadricarinatus) provides insights into its immune adaptation and hypoxia tolerance.</title>
        <authorList>
            <person name="Liu Z."/>
            <person name="Zheng J."/>
            <person name="Li H."/>
            <person name="Fang K."/>
            <person name="Wang S."/>
            <person name="He J."/>
            <person name="Zhou D."/>
            <person name="Weng S."/>
            <person name="Chi M."/>
            <person name="Gu Z."/>
            <person name="He J."/>
            <person name="Li F."/>
            <person name="Wang M."/>
        </authorList>
    </citation>
    <scope>NUCLEOTIDE SEQUENCE [LARGE SCALE GENOMIC DNA]</scope>
    <source>
        <strain evidence="17">ZL_2023a</strain>
    </source>
</reference>
<evidence type="ECO:0000256" key="7">
    <source>
        <dbReference type="ARBA" id="ARBA00022896"/>
    </source>
</evidence>
<keyword evidence="7" id="KW-0847">Vitamin C</keyword>
<comment type="cofactor">
    <cofactor evidence="1">
        <name>L-ascorbate</name>
        <dbReference type="ChEBI" id="CHEBI:38290"/>
    </cofactor>
</comment>
<dbReference type="PROSITE" id="PS51670">
    <property type="entry name" value="SHKT"/>
    <property type="match status" value="1"/>
</dbReference>
<dbReference type="PANTHER" id="PTHR10869">
    <property type="entry name" value="PROLYL 4-HYDROXYLASE ALPHA SUBUNIT"/>
    <property type="match status" value="1"/>
</dbReference>
<evidence type="ECO:0000256" key="11">
    <source>
        <dbReference type="ARBA" id="ARBA00023004"/>
    </source>
</evidence>
<dbReference type="Proteomes" id="UP001445076">
    <property type="component" value="Unassembled WGS sequence"/>
</dbReference>
<sequence length="447" mass="51147">WPVLSNLVNISHTLDVVCEDKNVGCKEWSLRGECLHNWQYMILNCQHSCDICLTPEILARVREVVEASNRTVLPTYDDLRGAAFALARLQRTYRIPIGSFMHGRLENTPCSVRLTVEDCVRVANATRHFCYISDAWLWYSYCRATAVDDPLLQAHIQALMDDTALQHDRGWSEYNNQYFPRPLNETHYQISRDSPYSQLCRGTSQQTDGSLRCHVSNRGAHYLTLQPVRYEHVYNQPDIFLFYDVISDKEIRIIQEQASSLLVRSTVVNKNPYTEARVSQTAWLKNGSHPALLNVARRIAYVTGLFVFEGPIQERAGEELQVLNYGIGGHYDEHMDVFYKGLQEGSWNQSLVYEKEFPAGDRIATWIFYLTDVKSGGRTAFVNAGISVPAVKGAAAFWYNLKKNGNADFRTQHGGCPVLLGNKWVANKWIREHKNFLRRPCSTNPEE</sequence>
<keyword evidence="6" id="KW-0256">Endoplasmic reticulum</keyword>
<evidence type="ECO:0000256" key="5">
    <source>
        <dbReference type="ARBA" id="ARBA00022723"/>
    </source>
</evidence>
<evidence type="ECO:0000256" key="1">
    <source>
        <dbReference type="ARBA" id="ARBA00001961"/>
    </source>
</evidence>
<dbReference type="PROSITE" id="PS51471">
    <property type="entry name" value="FE2OG_OXY"/>
    <property type="match status" value="1"/>
</dbReference>
<evidence type="ECO:0000313" key="18">
    <source>
        <dbReference type="Proteomes" id="UP001445076"/>
    </source>
</evidence>
<comment type="caution">
    <text evidence="14">Lacks conserved residue(s) required for the propagation of feature annotation.</text>
</comment>
<dbReference type="GO" id="GO:0004656">
    <property type="term" value="F:procollagen-proline 4-dioxygenase activity"/>
    <property type="evidence" value="ECO:0007669"/>
    <property type="project" value="TreeGrafter"/>
</dbReference>
<dbReference type="EMBL" id="JARKIK010000010">
    <property type="protein sequence ID" value="KAK8749129.1"/>
    <property type="molecule type" value="Genomic_DNA"/>
</dbReference>
<keyword evidence="4" id="KW-0812">Transmembrane</keyword>
<evidence type="ECO:0000256" key="9">
    <source>
        <dbReference type="ARBA" id="ARBA00022989"/>
    </source>
</evidence>
<proteinExistence type="predicted"/>
<evidence type="ECO:0000259" key="15">
    <source>
        <dbReference type="PROSITE" id="PS51471"/>
    </source>
</evidence>
<keyword evidence="18" id="KW-1185">Reference proteome</keyword>
<dbReference type="SMART" id="SM00254">
    <property type="entry name" value="ShKT"/>
    <property type="match status" value="1"/>
</dbReference>
<comment type="subcellular location">
    <subcellularLocation>
        <location evidence="3">Endomembrane system</location>
    </subcellularLocation>
    <subcellularLocation>
        <location evidence="2">Membrane</location>
        <topology evidence="2">Single-pass membrane protein</topology>
    </subcellularLocation>
</comment>
<feature type="domain" description="Fe2OG dioxygenase" evidence="15">
    <location>
        <begin position="316"/>
        <end position="432"/>
    </location>
</feature>
<keyword evidence="5" id="KW-0479">Metal-binding</keyword>
<evidence type="ECO:0000256" key="2">
    <source>
        <dbReference type="ARBA" id="ARBA00004167"/>
    </source>
</evidence>
<keyword evidence="11" id="KW-0408">Iron</keyword>
<gene>
    <name evidence="17" type="ORF">OTU49_015691</name>
</gene>
<comment type="caution">
    <text evidence="17">The sequence shown here is derived from an EMBL/GenBank/DDBJ whole genome shotgun (WGS) entry which is preliminary data.</text>
</comment>
<dbReference type="InterPro" id="IPR044862">
    <property type="entry name" value="Pro_4_hyd_alph_FE2OG_OXY"/>
</dbReference>
<dbReference type="GO" id="GO:0005783">
    <property type="term" value="C:endoplasmic reticulum"/>
    <property type="evidence" value="ECO:0007669"/>
    <property type="project" value="TreeGrafter"/>
</dbReference>
<feature type="non-terminal residue" evidence="17">
    <location>
        <position position="1"/>
    </location>
</feature>
<dbReference type="InterPro" id="IPR045054">
    <property type="entry name" value="P4HA-like"/>
</dbReference>
<keyword evidence="10" id="KW-0560">Oxidoreductase</keyword>
<evidence type="ECO:0000256" key="13">
    <source>
        <dbReference type="ARBA" id="ARBA00023180"/>
    </source>
</evidence>